<feature type="compositionally biased region" description="Basic and acidic residues" evidence="1">
    <location>
        <begin position="1114"/>
        <end position="1140"/>
    </location>
</feature>
<feature type="transmembrane region" description="Helical" evidence="2">
    <location>
        <begin position="424"/>
        <end position="442"/>
    </location>
</feature>
<feature type="region of interest" description="Disordered" evidence="1">
    <location>
        <begin position="1038"/>
        <end position="1079"/>
    </location>
</feature>
<protein>
    <recommendedName>
        <fullName evidence="5">Transmembrane protein</fullName>
    </recommendedName>
</protein>
<feature type="compositionally biased region" description="Basic and acidic residues" evidence="1">
    <location>
        <begin position="829"/>
        <end position="852"/>
    </location>
</feature>
<feature type="region of interest" description="Disordered" evidence="1">
    <location>
        <begin position="27"/>
        <end position="56"/>
    </location>
</feature>
<name>A0A836GX34_LEIEN</name>
<evidence type="ECO:0008006" key="5">
    <source>
        <dbReference type="Google" id="ProtNLM"/>
    </source>
</evidence>
<keyword evidence="2" id="KW-1133">Transmembrane helix</keyword>
<feature type="transmembrane region" description="Helical" evidence="2">
    <location>
        <begin position="448"/>
        <end position="466"/>
    </location>
</feature>
<feature type="transmembrane region" description="Helical" evidence="2">
    <location>
        <begin position="111"/>
        <end position="131"/>
    </location>
</feature>
<dbReference type="KEGG" id="lenr:94167799"/>
<feature type="compositionally biased region" description="Low complexity" evidence="1">
    <location>
        <begin position="1237"/>
        <end position="1250"/>
    </location>
</feature>
<evidence type="ECO:0000313" key="4">
    <source>
        <dbReference type="Proteomes" id="UP000674179"/>
    </source>
</evidence>
<sequence>MRRTNRQSIVHGVSDVASDPSATVVTATEASVGEKQKPWGSDRSGSDYASHCSGPASGAASRAILLERLWRRVDDALMDICYTIEDRFTIPQNVAVAPGLVNEEFIQRQGVFMLLGHFMSIVMLMAFAAYAHRLSSLMNGASPVMGEILFCVSHLSQVTQEQLGWGLFCSGFLSPSTFDWTTTENGASSGVPMSNGAGSQTVRRSMLGPNGSGFFGANGGLTGGSQGSTGMDSGGARGVLSYPYRGGRLVRYLLGRKANNLFRQESLRSYVYCSFYSPSAFLVEQTVWFVFFVATLDSVSMQRLAVAAFFANVVGWLPVYSVKSLAGLGSALVVAFMYWIPLYAMDDALLSVTFLQRSIQRMLSAYCASLCVTLLFAETLLLDDVRRVLVQGVFTLPQRLLRVGGHHPALTRLVHGCMWLQCEYFYFVDFYFFLGLMSWLSLVLMETAAGISVLGIVMLLMAVPWLAGEGWMVTPLRALKDTAIFVGFYAVTALFLARVVPWSGLAFLSNAVQSVAVLLLMAARCEYKQPGGSAYLLLWVAMMCVYLYEKAGISSGTTGSTAWGKYDSNSPANFANAAREVWYGKPNTEEEVLSLLRVACGAFWQLLSKGLSEQGAQLLHFNVVVFGSMLLFSTTIRAVVVEGVRLSRMRPSVLISAAAASTSAVTSTASTGSQVPGATTTSTCRSGGSGGGAQISPERHCCLRGVTSICHGSPPTVTLLAKSRVSHHGGGAKASPSPAALSMKCSRHAPLLAAVAAMNDDVSGDGGDGAAAPGETAWAEATTAGLGDVEKTVEEAHEVSVHLGSAPEREDGPTTLPAPLATTGEWLAEDERAPAPESSDHRSKRERKEKGKSSQSSTASLARKPTSVGKPGDTAKGDKTYPQQTSGVGGRKAEEKAPVSVKSVSDITQDASQTASCGESMTRNPTWLTSPMSLSDMISTPLSSLRHEHAASFTSRSSMNAEILCDSHCGRPEREREKESLCERQHAQTLASTAFGVSSALLPMTKAEHKDEPQQRASMPSTEQVLVAEALTSALSAPALPLPRSHTEELKKVADPSTGPRVSSRRTAAVESKEVGRGKRAVVDARVTAAIPTSVSASAVPTAVASAAVGAEGGAKKVRGEAANDNAGGKKADGKAKVDAGKNNTNPKAAPPPNAADAKAVAPSADGPVSFPLPRPRHEQAASVALLNTTATKALPTSAKHAAVEAAGVEKRGGNKATLLTISESRAAANARTAVALPAPSQPSSAEPASKTPSSQSVTMTLVVVPVPLPRSAQPADADNVVDASQKAAAWGERLLEEAPKRTWSDVRLSKAESQEALTTRKDEPILATASELKPQHSRKTSTATHVDDAEEPDVSYDLDRVFDFLRLKINYPAGMDEDDDRSSSASSDADHRRNPTSFLHSDSPELSRAAMLSPLTNEDMAKRHISAPDSLGAPSNVFRTLPQRHDHSDSAHESFTPAQRSRSGSLAGITQRVSQPIQSLTKWATKGVGVSIEDSTDSFVSADFSNQNASSSHAPQGTISPGFPVFSTHPNAAAAAASSLSSQPQSTHVGMVSYPSAPLPREAAESSPESGTATEHMGLNAAGAPMYYQLSSFAAPPSPVIEWQQSSSSHIPFSVSTVNPRASPVASVSSLGRAHSDAGTDHSSVLSRLRAAPNTQMAMQKPQECTSAAGTMQQMQFAVHGVQQTMMVMMHTADGQLALYPMMYSQPMYMVDPNRMMQSALSVQLISQAPPQQQQQHQIVNSASTPRGQAGAIAYQIAPDGSYVMTTVPHMSQQMMSQYHQLQESP</sequence>
<feature type="compositionally biased region" description="Low complexity" evidence="1">
    <location>
        <begin position="813"/>
        <end position="823"/>
    </location>
</feature>
<feature type="compositionally biased region" description="Polar residues" evidence="1">
    <location>
        <begin position="1506"/>
        <end position="1520"/>
    </location>
</feature>
<feature type="region of interest" description="Disordered" evidence="1">
    <location>
        <begin position="1109"/>
        <end position="1167"/>
    </location>
</feature>
<feature type="transmembrane region" description="Helical" evidence="2">
    <location>
        <begin position="478"/>
        <end position="496"/>
    </location>
</feature>
<keyword evidence="2" id="KW-0472">Membrane</keyword>
<dbReference type="RefSeq" id="XP_067688392.1">
    <property type="nucleotide sequence ID" value="XM_067832289.1"/>
</dbReference>
<dbReference type="OrthoDB" id="267767at2759"/>
<evidence type="ECO:0000313" key="3">
    <source>
        <dbReference type="EMBL" id="KAG5465793.1"/>
    </source>
</evidence>
<feature type="compositionally biased region" description="Low complexity" evidence="1">
    <location>
        <begin position="1155"/>
        <end position="1165"/>
    </location>
</feature>
<keyword evidence="2" id="KW-0812">Transmembrane</keyword>
<gene>
    <name evidence="3" type="ORF">CUR178_00506</name>
</gene>
<feature type="region of interest" description="Disordered" evidence="1">
    <location>
        <begin position="668"/>
        <end position="694"/>
    </location>
</feature>
<comment type="caution">
    <text evidence="3">The sequence shown here is derived from an EMBL/GenBank/DDBJ whole genome shotgun (WGS) entry which is preliminary data.</text>
</comment>
<evidence type="ECO:0000256" key="1">
    <source>
        <dbReference type="SAM" id="MobiDB-lite"/>
    </source>
</evidence>
<feature type="region of interest" description="Disordered" evidence="1">
    <location>
        <begin position="1427"/>
        <end position="1472"/>
    </location>
</feature>
<feature type="transmembrane region" description="Helical" evidence="2">
    <location>
        <begin position="300"/>
        <end position="318"/>
    </location>
</feature>
<organism evidence="3 4">
    <name type="scientific">Leishmania enriettii</name>
    <dbReference type="NCBI Taxonomy" id="5663"/>
    <lineage>
        <taxon>Eukaryota</taxon>
        <taxon>Discoba</taxon>
        <taxon>Euglenozoa</taxon>
        <taxon>Kinetoplastea</taxon>
        <taxon>Metakinetoplastina</taxon>
        <taxon>Trypanosomatida</taxon>
        <taxon>Trypanosomatidae</taxon>
        <taxon>Leishmaniinae</taxon>
        <taxon>Leishmania</taxon>
    </lineage>
</organism>
<proteinExistence type="predicted"/>
<dbReference type="EMBL" id="JAFHKP010000036">
    <property type="protein sequence ID" value="KAG5465793.1"/>
    <property type="molecule type" value="Genomic_DNA"/>
</dbReference>
<dbReference type="Proteomes" id="UP000674179">
    <property type="component" value="Chromosome 36"/>
</dbReference>
<feature type="region of interest" description="Disordered" evidence="1">
    <location>
        <begin position="1374"/>
        <end position="1407"/>
    </location>
</feature>
<feature type="compositionally biased region" description="Basic and acidic residues" evidence="1">
    <location>
        <begin position="1310"/>
        <end position="1325"/>
    </location>
</feature>
<feature type="region of interest" description="Disordered" evidence="1">
    <location>
        <begin position="1310"/>
        <end position="1352"/>
    </location>
</feature>
<feature type="region of interest" description="Disordered" evidence="1">
    <location>
        <begin position="1237"/>
        <end position="1257"/>
    </location>
</feature>
<reference evidence="3 4" key="1">
    <citation type="submission" date="2021-02" db="EMBL/GenBank/DDBJ databases">
        <title>Leishmania (Mundinia) enrietti genome sequencing and assembly.</title>
        <authorList>
            <person name="Almutairi H."/>
            <person name="Gatherer D."/>
        </authorList>
    </citation>
    <scope>NUCLEOTIDE SEQUENCE [LARGE SCALE GENOMIC DNA]</scope>
    <source>
        <strain evidence="3">CUR178</strain>
    </source>
</reference>
<feature type="compositionally biased region" description="Basic and acidic residues" evidence="1">
    <location>
        <begin position="1045"/>
        <end position="1054"/>
    </location>
</feature>
<feature type="transmembrane region" description="Helical" evidence="2">
    <location>
        <begin position="325"/>
        <end position="343"/>
    </location>
</feature>
<feature type="compositionally biased region" description="Low complexity" evidence="1">
    <location>
        <begin position="1533"/>
        <end position="1543"/>
    </location>
</feature>
<evidence type="ECO:0000256" key="2">
    <source>
        <dbReference type="SAM" id="Phobius"/>
    </source>
</evidence>
<feature type="compositionally biased region" description="Low complexity" evidence="1">
    <location>
        <begin position="668"/>
        <end position="686"/>
    </location>
</feature>
<keyword evidence="4" id="KW-1185">Reference proteome</keyword>
<feature type="compositionally biased region" description="Basic and acidic residues" evidence="1">
    <location>
        <begin position="1444"/>
        <end position="1453"/>
    </location>
</feature>
<dbReference type="GeneID" id="94167799"/>
<feature type="transmembrane region" description="Helical" evidence="2">
    <location>
        <begin position="618"/>
        <end position="640"/>
    </location>
</feature>
<feature type="compositionally biased region" description="Polar residues" evidence="1">
    <location>
        <begin position="902"/>
        <end position="924"/>
    </location>
</feature>
<feature type="transmembrane region" description="Helical" evidence="2">
    <location>
        <begin position="270"/>
        <end position="294"/>
    </location>
</feature>
<feature type="transmembrane region" description="Helical" evidence="2">
    <location>
        <begin position="363"/>
        <end position="382"/>
    </location>
</feature>
<feature type="region of interest" description="Disordered" evidence="1">
    <location>
        <begin position="794"/>
        <end position="924"/>
    </location>
</feature>
<accession>A0A836GX34</accession>
<feature type="region of interest" description="Disordered" evidence="1">
    <location>
        <begin position="1506"/>
        <end position="1577"/>
    </location>
</feature>